<organism evidence="9 10">
    <name type="scientific">Faecalibacterium gallinarum</name>
    <dbReference type="NCBI Taxonomy" id="2903556"/>
    <lineage>
        <taxon>Bacteria</taxon>
        <taxon>Bacillati</taxon>
        <taxon>Bacillota</taxon>
        <taxon>Clostridia</taxon>
        <taxon>Eubacteriales</taxon>
        <taxon>Oscillospiraceae</taxon>
        <taxon>Faecalibacterium</taxon>
    </lineage>
</organism>
<dbReference type="SUPFAM" id="SSF161098">
    <property type="entry name" value="MetI-like"/>
    <property type="match status" value="1"/>
</dbReference>
<keyword evidence="4 7" id="KW-0812">Transmembrane</keyword>
<evidence type="ECO:0000256" key="7">
    <source>
        <dbReference type="RuleBase" id="RU363032"/>
    </source>
</evidence>
<dbReference type="Gene3D" id="1.10.3720.10">
    <property type="entry name" value="MetI-like"/>
    <property type="match status" value="1"/>
</dbReference>
<feature type="transmembrane region" description="Helical" evidence="7">
    <location>
        <begin position="238"/>
        <end position="257"/>
    </location>
</feature>
<dbReference type="PANTHER" id="PTHR30465:SF0">
    <property type="entry name" value="OLIGOPEPTIDE TRANSPORT SYSTEM PERMEASE PROTEIN APPB"/>
    <property type="match status" value="1"/>
</dbReference>
<dbReference type="EMBL" id="BQKV01000066">
    <property type="protein sequence ID" value="GJN65179.1"/>
    <property type="molecule type" value="Genomic_DNA"/>
</dbReference>
<dbReference type="AlphaFoldDB" id="A0AA37J0A1"/>
<evidence type="ECO:0000256" key="5">
    <source>
        <dbReference type="ARBA" id="ARBA00022989"/>
    </source>
</evidence>
<dbReference type="Proteomes" id="UP001055185">
    <property type="component" value="Unassembled WGS sequence"/>
</dbReference>
<gene>
    <name evidence="9" type="primary">oppB</name>
    <name evidence="9" type="ORF">JCM17207_18040</name>
</gene>
<evidence type="ECO:0000313" key="10">
    <source>
        <dbReference type="Proteomes" id="UP001055185"/>
    </source>
</evidence>
<comment type="caution">
    <text evidence="9">The sequence shown here is derived from an EMBL/GenBank/DDBJ whole genome shotgun (WGS) entry which is preliminary data.</text>
</comment>
<dbReference type="PANTHER" id="PTHR30465">
    <property type="entry name" value="INNER MEMBRANE ABC TRANSPORTER"/>
    <property type="match status" value="1"/>
</dbReference>
<dbReference type="GO" id="GO:0055085">
    <property type="term" value="P:transmembrane transport"/>
    <property type="evidence" value="ECO:0007669"/>
    <property type="project" value="InterPro"/>
</dbReference>
<evidence type="ECO:0000256" key="3">
    <source>
        <dbReference type="ARBA" id="ARBA00022475"/>
    </source>
</evidence>
<dbReference type="PROSITE" id="PS50928">
    <property type="entry name" value="ABC_TM1"/>
    <property type="match status" value="1"/>
</dbReference>
<feature type="transmembrane region" description="Helical" evidence="7">
    <location>
        <begin position="277"/>
        <end position="303"/>
    </location>
</feature>
<name>A0AA37J0A1_9FIRM</name>
<proteinExistence type="inferred from homology"/>
<keyword evidence="2 7" id="KW-0813">Transport</keyword>
<dbReference type="InterPro" id="IPR000515">
    <property type="entry name" value="MetI-like"/>
</dbReference>
<dbReference type="GO" id="GO:0005886">
    <property type="term" value="C:plasma membrane"/>
    <property type="evidence" value="ECO:0007669"/>
    <property type="project" value="UniProtKB-SubCell"/>
</dbReference>
<feature type="domain" description="ABC transmembrane type-1" evidence="8">
    <location>
        <begin position="98"/>
        <end position="303"/>
    </location>
</feature>
<dbReference type="Pfam" id="PF00528">
    <property type="entry name" value="BPD_transp_1"/>
    <property type="match status" value="1"/>
</dbReference>
<dbReference type="RefSeq" id="WP_238317438.1">
    <property type="nucleotide sequence ID" value="NZ_BQKV01000066.1"/>
</dbReference>
<evidence type="ECO:0000259" key="8">
    <source>
        <dbReference type="PROSITE" id="PS50928"/>
    </source>
</evidence>
<reference evidence="9" key="1">
    <citation type="journal article" date="2022" name="Int. J. Syst. Evol. Microbiol.">
        <title>Genome-based, phenotypic and chemotaxonomic classification of Faecalibacterium strains: proposal of three novel species Faecalibacterium duncaniae sp. nov., Faecalibacterium hattorii sp. nov. and Faecalibacterium gallinarum sp. nov. .</title>
        <authorList>
            <person name="Sakamoto M."/>
            <person name="Sakurai N."/>
            <person name="Tanno H."/>
            <person name="Iino T."/>
            <person name="Ohkuma M."/>
            <person name="Endo A."/>
        </authorList>
    </citation>
    <scope>NUCLEOTIDE SEQUENCE</scope>
    <source>
        <strain evidence="9">JCM 17207</strain>
    </source>
</reference>
<keyword evidence="10" id="KW-1185">Reference proteome</keyword>
<evidence type="ECO:0000256" key="2">
    <source>
        <dbReference type="ARBA" id="ARBA00022448"/>
    </source>
</evidence>
<feature type="transmembrane region" description="Helical" evidence="7">
    <location>
        <begin position="177"/>
        <end position="195"/>
    </location>
</feature>
<feature type="transmembrane region" description="Helical" evidence="7">
    <location>
        <begin position="138"/>
        <end position="157"/>
    </location>
</feature>
<comment type="subcellular location">
    <subcellularLocation>
        <location evidence="1 7">Cell membrane</location>
        <topology evidence="1 7">Multi-pass membrane protein</topology>
    </subcellularLocation>
</comment>
<sequence length="316" mass="35018">MFKYTVKRLLQSLITILLAVTVVFLLLRMLPTDYYFTEDQLMKFTPEQKNSILEAAGLLDPVGEQLVRFYGQILHLDFGTSRRIQSGIAVTKVIGSKFGVSMRLGVISLAISLFLGVILGILQTVFKDRVIDHFGTAYTVFVNAVPALVSYSLVLVFGSKVLGLPALYSTRNVTMSSILPIACLSLASIAGYALWTRRYMVDELTRDYIKLAKIKGLNTRQIMLKHVLRNAMVPMVQYIPASFLLTIGGSLLVERFFSVPGMGPLLTDAINRYDVNVVQTLVMFYAALGIVGVFLGDVLMMLVDPRITLTEKGGTR</sequence>
<evidence type="ECO:0000313" key="9">
    <source>
        <dbReference type="EMBL" id="GJN65179.1"/>
    </source>
</evidence>
<dbReference type="InterPro" id="IPR035906">
    <property type="entry name" value="MetI-like_sf"/>
</dbReference>
<keyword evidence="6 7" id="KW-0472">Membrane</keyword>
<accession>A0AA37J0A1</accession>
<keyword evidence="5 7" id="KW-1133">Transmembrane helix</keyword>
<protein>
    <submittedName>
        <fullName evidence="9">Peptide ABC transporter permease</fullName>
    </submittedName>
</protein>
<comment type="similarity">
    <text evidence="7">Belongs to the binding-protein-dependent transport system permease family.</text>
</comment>
<feature type="transmembrane region" description="Helical" evidence="7">
    <location>
        <begin position="12"/>
        <end position="30"/>
    </location>
</feature>
<feature type="transmembrane region" description="Helical" evidence="7">
    <location>
        <begin position="106"/>
        <end position="126"/>
    </location>
</feature>
<evidence type="ECO:0000256" key="4">
    <source>
        <dbReference type="ARBA" id="ARBA00022692"/>
    </source>
</evidence>
<evidence type="ECO:0000256" key="1">
    <source>
        <dbReference type="ARBA" id="ARBA00004651"/>
    </source>
</evidence>
<keyword evidence="3" id="KW-1003">Cell membrane</keyword>
<dbReference type="CDD" id="cd06261">
    <property type="entry name" value="TM_PBP2"/>
    <property type="match status" value="1"/>
</dbReference>
<evidence type="ECO:0000256" key="6">
    <source>
        <dbReference type="ARBA" id="ARBA00023136"/>
    </source>
</evidence>